<proteinExistence type="predicted"/>
<sequence>MTGEGGAGMTRKEHCHYRVNQCLGTGMTGEGGYLNDILPCGLKSQCSYSYGGMIWKNL</sequence>
<accession>A0AAU7YHN0</accession>
<dbReference type="EMBL" id="CP158586">
    <property type="protein sequence ID" value="XCA32877.1"/>
    <property type="molecule type" value="Genomic_DNA"/>
</dbReference>
<organism evidence="1">
    <name type="scientific">Wolbachia endosymbiont of Polyergus mexicanus</name>
    <dbReference type="NCBI Taxonomy" id="3171167"/>
    <lineage>
        <taxon>Bacteria</taxon>
        <taxon>Pseudomonadati</taxon>
        <taxon>Pseudomonadota</taxon>
        <taxon>Alphaproteobacteria</taxon>
        <taxon>Rickettsiales</taxon>
        <taxon>Anaplasmataceae</taxon>
        <taxon>Wolbachieae</taxon>
        <taxon>Wolbachia</taxon>
    </lineage>
</organism>
<evidence type="ECO:0000313" key="1">
    <source>
        <dbReference type="EMBL" id="XCA32877.1"/>
    </source>
</evidence>
<protein>
    <submittedName>
        <fullName evidence="1">Uncharacterized protein</fullName>
    </submittedName>
</protein>
<dbReference type="AlphaFoldDB" id="A0AAU7YHN0"/>
<gene>
    <name evidence="1" type="ORF">ABS808_03545</name>
</gene>
<name>A0AAU7YHN0_9RICK</name>
<reference evidence="1" key="1">
    <citation type="submission" date="2024-06" db="EMBL/GenBank/DDBJ databases">
        <title>Genome assembly of the Polyergus mexicanus.</title>
        <authorList>
            <person name="Cash E."/>
            <person name="Tustsui N.D."/>
            <person name="Ward P."/>
            <person name="Nguyen O."/>
            <person name="Sahasrabudhe R."/>
            <person name="Fairbairn C.W."/>
            <person name="Seligmann W.E."/>
            <person name="Sacco S."/>
            <person name="Beraut E."/>
            <person name="Miller C."/>
            <person name="Toffelmier E."/>
            <person name="Shaffer H.B."/>
        </authorList>
    </citation>
    <scope>NUCLEOTIDE SEQUENCE</scope>
    <source>
        <strain evidence="1">NDT 795.1</strain>
    </source>
</reference>